<evidence type="ECO:0000313" key="4">
    <source>
        <dbReference type="Proteomes" id="UP000611762"/>
    </source>
</evidence>
<feature type="domain" description="Acyltransferase 3" evidence="2">
    <location>
        <begin position="12"/>
        <end position="354"/>
    </location>
</feature>
<protein>
    <submittedName>
        <fullName evidence="3">Acyltransferase family protein</fullName>
    </submittedName>
</protein>
<feature type="transmembrane region" description="Helical" evidence="1">
    <location>
        <begin position="260"/>
        <end position="283"/>
    </location>
</feature>
<evidence type="ECO:0000256" key="1">
    <source>
        <dbReference type="SAM" id="Phobius"/>
    </source>
</evidence>
<reference evidence="3" key="1">
    <citation type="submission" date="2020-08" db="EMBL/GenBank/DDBJ databases">
        <title>Genome public.</title>
        <authorList>
            <person name="Liu C."/>
            <person name="Sun Q."/>
        </authorList>
    </citation>
    <scope>NUCLEOTIDE SEQUENCE</scope>
    <source>
        <strain evidence="3">H8</strain>
    </source>
</reference>
<dbReference type="InterPro" id="IPR002656">
    <property type="entry name" value="Acyl_transf_3_dom"/>
</dbReference>
<keyword evidence="4" id="KW-1185">Reference proteome</keyword>
<name>A0A926DJ22_9FIRM</name>
<feature type="transmembrane region" description="Helical" evidence="1">
    <location>
        <begin position="175"/>
        <end position="201"/>
    </location>
</feature>
<keyword evidence="1" id="KW-0472">Membrane</keyword>
<dbReference type="Proteomes" id="UP000611762">
    <property type="component" value="Unassembled WGS sequence"/>
</dbReference>
<dbReference type="RefSeq" id="WP_249310996.1">
    <property type="nucleotide sequence ID" value="NZ_JACRSU010000001.1"/>
</dbReference>
<keyword evidence="3" id="KW-0012">Acyltransferase</keyword>
<dbReference type="EMBL" id="JACRSU010000001">
    <property type="protein sequence ID" value="MBC8539798.1"/>
    <property type="molecule type" value="Genomic_DNA"/>
</dbReference>
<feature type="transmembrane region" description="Helical" evidence="1">
    <location>
        <begin position="12"/>
        <end position="34"/>
    </location>
</feature>
<feature type="transmembrane region" description="Helical" evidence="1">
    <location>
        <begin position="54"/>
        <end position="76"/>
    </location>
</feature>
<keyword evidence="3" id="KW-0808">Transferase</keyword>
<proteinExistence type="predicted"/>
<dbReference type="Pfam" id="PF01757">
    <property type="entry name" value="Acyl_transf_3"/>
    <property type="match status" value="1"/>
</dbReference>
<evidence type="ECO:0000313" key="3">
    <source>
        <dbReference type="EMBL" id="MBC8539798.1"/>
    </source>
</evidence>
<dbReference type="GO" id="GO:0016747">
    <property type="term" value="F:acyltransferase activity, transferring groups other than amino-acyl groups"/>
    <property type="evidence" value="ECO:0007669"/>
    <property type="project" value="InterPro"/>
</dbReference>
<keyword evidence="1" id="KW-1133">Transmembrane helix</keyword>
<feature type="transmembrane region" description="Helical" evidence="1">
    <location>
        <begin position="335"/>
        <end position="357"/>
    </location>
</feature>
<feature type="transmembrane region" description="Helical" evidence="1">
    <location>
        <begin position="237"/>
        <end position="254"/>
    </location>
</feature>
<accession>A0A926DJ22</accession>
<keyword evidence="1" id="KW-0812">Transmembrane</keyword>
<feature type="transmembrane region" description="Helical" evidence="1">
    <location>
        <begin position="146"/>
        <end position="163"/>
    </location>
</feature>
<comment type="caution">
    <text evidence="3">The sequence shown here is derived from an EMBL/GenBank/DDBJ whole genome shotgun (WGS) entry which is preliminary data.</text>
</comment>
<organism evidence="3 4">
    <name type="scientific">Congzhengia minquanensis</name>
    <dbReference type="NCBI Taxonomy" id="2763657"/>
    <lineage>
        <taxon>Bacteria</taxon>
        <taxon>Bacillati</taxon>
        <taxon>Bacillota</taxon>
        <taxon>Clostridia</taxon>
        <taxon>Eubacteriales</taxon>
        <taxon>Oscillospiraceae</taxon>
        <taxon>Congzhengia</taxon>
    </lineage>
</organism>
<gene>
    <name evidence="3" type="ORF">H8698_02260</name>
</gene>
<feature type="transmembrane region" description="Helical" evidence="1">
    <location>
        <begin position="207"/>
        <end position="225"/>
    </location>
</feature>
<dbReference type="AlphaFoldDB" id="A0A926DJ22"/>
<feature type="transmembrane region" description="Helical" evidence="1">
    <location>
        <begin position="88"/>
        <end position="112"/>
    </location>
</feature>
<sequence length="363" mass="41563">MQRLLDKDKTIYLKGVALLMIVANHAIGFPEWVLPENMPIDSAIPWLFQLEQIICARTFKICLSLFTFFAGFGLSVKREKYESLRARLAKVLNIFVIYWAVALIFFLLGLLLKEPMPDGKSLLLNLIAFGTGTVWTNNVAHVNVSFGWYLAFYSVILLLLPLVTRLIGRGLLKDVGAILAFSFFAGGAFFVFKSCTGLYFYNLEMSVVVYTPVFLLGCITERYAVFEQINFKVSKTNFNRPFYFALLAIVVLFFKTVRDWFWVLPSLDALYTPILVFSFAKVLEFRKRKERDKGPTLLNRYISLLGRYSLGIWLLSGIFYMPARSIQWIVYLPRVSILVVVWTTLILLPSSVAIGRLTGRLKR</sequence>
<evidence type="ECO:0000259" key="2">
    <source>
        <dbReference type="Pfam" id="PF01757"/>
    </source>
</evidence>
<feature type="transmembrane region" description="Helical" evidence="1">
    <location>
        <begin position="304"/>
        <end position="323"/>
    </location>
</feature>